<dbReference type="EMBL" id="LR798385">
    <property type="protein sequence ID" value="CAB5228442.1"/>
    <property type="molecule type" value="Genomic_DNA"/>
</dbReference>
<name>A0A6J5RPJ7_9CAUD</name>
<evidence type="ECO:0000313" key="2">
    <source>
        <dbReference type="EMBL" id="CAB4199223.1"/>
    </source>
</evidence>
<proteinExistence type="predicted"/>
<protein>
    <submittedName>
        <fullName evidence="2">Uncharacterized protein</fullName>
    </submittedName>
</protein>
<gene>
    <name evidence="1" type="ORF">UFOVP1084_52</name>
    <name evidence="2" type="ORF">UFOVP1328_26</name>
    <name evidence="3" type="ORF">UFOVP1532_57</name>
</gene>
<evidence type="ECO:0000313" key="1">
    <source>
        <dbReference type="EMBL" id="CAB4183361.1"/>
    </source>
</evidence>
<evidence type="ECO:0000313" key="3">
    <source>
        <dbReference type="EMBL" id="CAB5228442.1"/>
    </source>
</evidence>
<reference evidence="2" key="1">
    <citation type="submission" date="2020-05" db="EMBL/GenBank/DDBJ databases">
        <authorList>
            <person name="Chiriac C."/>
            <person name="Salcher M."/>
            <person name="Ghai R."/>
            <person name="Kavagutti S V."/>
        </authorList>
    </citation>
    <scope>NUCLEOTIDE SEQUENCE</scope>
</reference>
<sequence>MKNVRTSRAESIPVEQIAAAVDASGLSLSDICRNLGWMDSDKQPSTSRLQRRLGRLHNSTTQKGKVYSSRQKTVSYSLAAKIVKAAGMDPVDFGL</sequence>
<dbReference type="EMBL" id="LR797278">
    <property type="protein sequence ID" value="CAB4199223.1"/>
    <property type="molecule type" value="Genomic_DNA"/>
</dbReference>
<accession>A0A6J5RPJ7</accession>
<dbReference type="EMBL" id="LR797042">
    <property type="protein sequence ID" value="CAB4183361.1"/>
    <property type="molecule type" value="Genomic_DNA"/>
</dbReference>
<organism evidence="2">
    <name type="scientific">uncultured Caudovirales phage</name>
    <dbReference type="NCBI Taxonomy" id="2100421"/>
    <lineage>
        <taxon>Viruses</taxon>
        <taxon>Duplodnaviria</taxon>
        <taxon>Heunggongvirae</taxon>
        <taxon>Uroviricota</taxon>
        <taxon>Caudoviricetes</taxon>
        <taxon>Peduoviridae</taxon>
        <taxon>Maltschvirus</taxon>
        <taxon>Maltschvirus maltsch</taxon>
    </lineage>
</organism>